<feature type="coiled-coil region" evidence="6">
    <location>
        <begin position="1002"/>
        <end position="1043"/>
    </location>
</feature>
<dbReference type="Gene3D" id="2.120.10.80">
    <property type="entry name" value="Kelch-type beta propeller"/>
    <property type="match status" value="2"/>
</dbReference>
<evidence type="ECO:0000313" key="8">
    <source>
        <dbReference type="EMBL" id="KAG1908289.1"/>
    </source>
</evidence>
<feature type="compositionally biased region" description="Pro residues" evidence="7">
    <location>
        <begin position="113"/>
        <end position="131"/>
    </location>
</feature>
<evidence type="ECO:0000256" key="5">
    <source>
        <dbReference type="ARBA" id="ARBA00023054"/>
    </source>
</evidence>
<comment type="subcellular location">
    <subcellularLocation>
        <location evidence="1">Cytoplasm</location>
    </subcellularLocation>
</comment>
<feature type="compositionally biased region" description="Basic and acidic residues" evidence="7">
    <location>
        <begin position="1430"/>
        <end position="1439"/>
    </location>
</feature>
<reference evidence="8" key="1">
    <citation type="journal article" date="2020" name="New Phytol.">
        <title>Comparative genomics reveals dynamic genome evolution in host specialist ectomycorrhizal fungi.</title>
        <authorList>
            <person name="Lofgren L.A."/>
            <person name="Nguyen N.H."/>
            <person name="Vilgalys R."/>
            <person name="Ruytinx J."/>
            <person name="Liao H.L."/>
            <person name="Branco S."/>
            <person name="Kuo A."/>
            <person name="LaButti K."/>
            <person name="Lipzen A."/>
            <person name="Andreopoulos W."/>
            <person name="Pangilinan J."/>
            <person name="Riley R."/>
            <person name="Hundley H."/>
            <person name="Na H."/>
            <person name="Barry K."/>
            <person name="Grigoriev I.V."/>
            <person name="Stajich J.E."/>
            <person name="Kennedy P.G."/>
        </authorList>
    </citation>
    <scope>NUCLEOTIDE SEQUENCE</scope>
    <source>
        <strain evidence="8">FC203</strain>
    </source>
</reference>
<dbReference type="SUPFAM" id="SSF117281">
    <property type="entry name" value="Kelch motif"/>
    <property type="match status" value="2"/>
</dbReference>
<dbReference type="Proteomes" id="UP001195769">
    <property type="component" value="Unassembled WGS sequence"/>
</dbReference>
<keyword evidence="9" id="KW-1185">Reference proteome</keyword>
<feature type="compositionally biased region" description="Basic and acidic residues" evidence="7">
    <location>
        <begin position="1246"/>
        <end position="1258"/>
    </location>
</feature>
<dbReference type="InterPro" id="IPR006652">
    <property type="entry name" value="Kelch_1"/>
</dbReference>
<feature type="region of interest" description="Disordered" evidence="7">
    <location>
        <begin position="113"/>
        <end position="134"/>
    </location>
</feature>
<keyword evidence="5 6" id="KW-0175">Coiled coil</keyword>
<dbReference type="GeneID" id="64664414"/>
<evidence type="ECO:0000256" key="6">
    <source>
        <dbReference type="SAM" id="Coils"/>
    </source>
</evidence>
<evidence type="ECO:0008006" key="10">
    <source>
        <dbReference type="Google" id="ProtNLM"/>
    </source>
</evidence>
<dbReference type="SMART" id="SM00612">
    <property type="entry name" value="Kelch"/>
    <property type="match status" value="3"/>
</dbReference>
<dbReference type="GO" id="GO:0061245">
    <property type="term" value="P:establishment or maintenance of bipolar cell polarity"/>
    <property type="evidence" value="ECO:0007669"/>
    <property type="project" value="TreeGrafter"/>
</dbReference>
<feature type="region of interest" description="Disordered" evidence="7">
    <location>
        <begin position="41"/>
        <end position="100"/>
    </location>
</feature>
<protein>
    <recommendedName>
        <fullName evidence="10">Cell polarity protein</fullName>
    </recommendedName>
</protein>
<feature type="compositionally biased region" description="Low complexity" evidence="7">
    <location>
        <begin position="530"/>
        <end position="545"/>
    </location>
</feature>
<feature type="coiled-coil region" evidence="6">
    <location>
        <begin position="1278"/>
        <end position="1380"/>
    </location>
</feature>
<gene>
    <name evidence="8" type="ORF">F5891DRAFT_1272938</name>
</gene>
<evidence type="ECO:0000256" key="2">
    <source>
        <dbReference type="ARBA" id="ARBA00022441"/>
    </source>
</evidence>
<keyword evidence="4" id="KW-0677">Repeat</keyword>
<comment type="caution">
    <text evidence="8">The sequence shown here is derived from an EMBL/GenBank/DDBJ whole genome shotgun (WGS) entry which is preliminary data.</text>
</comment>
<accession>A0AAD4ELA1</accession>
<feature type="coiled-coil region" evidence="6">
    <location>
        <begin position="872"/>
        <end position="965"/>
    </location>
</feature>
<dbReference type="EMBL" id="JABBWK010000001">
    <property type="protein sequence ID" value="KAG1908289.1"/>
    <property type="molecule type" value="Genomic_DNA"/>
</dbReference>
<dbReference type="GO" id="GO:0051285">
    <property type="term" value="C:cell cortex of cell tip"/>
    <property type="evidence" value="ECO:0007669"/>
    <property type="project" value="TreeGrafter"/>
</dbReference>
<dbReference type="PANTHER" id="PTHR23244">
    <property type="entry name" value="KELCH REPEAT DOMAIN"/>
    <property type="match status" value="1"/>
</dbReference>
<sequence>MSFFSRKKQPSASQLAASSVTVAQTPSQALAQLAAKDNAVQLQHLRDNDSSSSNTANGLVAAPAQRQQARGTSPIIPQQPSQSQQQPPQASQQPQQRPAYPWSARRLLLPPPLVIPKPGVPAPNSPSPSPFPRYGHALPATATASGELYLFGGLVRETARNDLYLFSTRDLSATLVQTAGEIPSPRVGHASAIVSSVLIIWGGDTKTDPSSDQSEKQDDGLYLLNLVSREWTRVAMHGPAPAGRYGHAVTMVGTKFFVFGGQVDGEFLNDLWSFDLNTPWELCQPVGAARPAQRTGHACVTYQDRIIVFGGTDGQYHYNDTWSYDTNTRTWSELQCIGFIPSPREGHAAAVVDDVIYIFGGRGVDGKDLGDLAAFKMSNQRWYMFQNMGPAPSGRSGHAMASMGTRVFVLGGESFTPTKGDDHGIINVLDTKHIKYPDSSKGPPGNKSDRKSSATPTPPPGPPAPGNNVPNGTRAMSPTGAPQDVDDLRRAISPPGIRPGTRTPNGAPVHSSPNTKGKAPTRPRRDDGDVLGTDDGNGTDTGATTESVTTSRDHAPSPDQTRARSPNSFSVTRAMSPTSQSGSDLYGNVQPPNVASVAMSGLAARSPSPVVDRSRPPLDAFYQPSGGSPGVNGNGNGHAQGKFGSTGNVTADLIRDYKVKEMEVETLRRREAWMKTALLKASRSGFVQLDEETLEAEDIDFQDDASDEQRKLADMVMNFRHFKTQMQTTLVNQARQASERIADAERMKSAAIQEAAYYRAKLTAHEASTPGEVSQIERERIAELERHLATLLAEHTAQKKTADELSDSLALQTTLLEQAEARSSDANNRADALEETHHRVVREHSEIRDRYVEAEAALRDHADRLLGQTSLLEQKDAEASQVKRQVEELSQLRDQHIRALDQARTALQAVASRSEEDQRARDQITQLEADIAELRGDLETRTSEVEQARIRLAEVENAWAKSREEADAFRALTTGSLGELLDSHRELRVDEDRLTRGHVEKVEAMEVEATSLRKMLKEVTQQLEEVQRDLSEERRRVRQTESEQTFLRSQIVGLRAQLSNSVLEQGRLRKDLAEKDNDLRGALKETADTNIRLAMLRNYLSENGIIPDSDEPSSNSASASRLADLEKQLEERSLMYERSERELNGALRRKRELEAQLSAMSQQQDRSRSMQNPDNQGDSDADARALEAERKLEETERSYKARMRQMEEDYQLAVHYVKGTEKMMRRMKDEVTRTKTAYASLQAELDTVRGRSSTEPRRGVNGRSTPSDDNHEHLRGQLIDAQKQSSRLINDNKDLRQRMETLEKDLDIMKDNFVISQREFDERQTRVEELELELERMNATLAVYREGSGASLLEQLTVENTNLKRENEQLSHKIHLLLEVDQPLKRPSSMTSSENFEHLSNELDDWQRQMASSFGARRPLSDLESPSHLVGHERTRSRS</sequence>
<feature type="coiled-coil region" evidence="6">
    <location>
        <begin position="734"/>
        <end position="836"/>
    </location>
</feature>
<evidence type="ECO:0000256" key="3">
    <source>
        <dbReference type="ARBA" id="ARBA00022490"/>
    </source>
</evidence>
<feature type="compositionally biased region" description="Pro residues" evidence="7">
    <location>
        <begin position="456"/>
        <end position="465"/>
    </location>
</feature>
<keyword evidence="2" id="KW-0880">Kelch repeat</keyword>
<evidence type="ECO:0000256" key="4">
    <source>
        <dbReference type="ARBA" id="ARBA00022737"/>
    </source>
</evidence>
<dbReference type="PANTHER" id="PTHR23244:SF456">
    <property type="entry name" value="MULTIPLE EPIDERMAL GROWTH FACTOR-LIKE DOMAINS PROTEIN 8"/>
    <property type="match status" value="1"/>
</dbReference>
<organism evidence="8 9">
    <name type="scientific">Suillus fuscotomentosus</name>
    <dbReference type="NCBI Taxonomy" id="1912939"/>
    <lineage>
        <taxon>Eukaryota</taxon>
        <taxon>Fungi</taxon>
        <taxon>Dikarya</taxon>
        <taxon>Basidiomycota</taxon>
        <taxon>Agaricomycotina</taxon>
        <taxon>Agaricomycetes</taxon>
        <taxon>Agaricomycetidae</taxon>
        <taxon>Boletales</taxon>
        <taxon>Suillineae</taxon>
        <taxon>Suillaceae</taxon>
        <taxon>Suillus</taxon>
    </lineage>
</organism>
<feature type="compositionally biased region" description="Low complexity" evidence="7">
    <location>
        <begin position="73"/>
        <end position="96"/>
    </location>
</feature>
<feature type="region of interest" description="Disordered" evidence="7">
    <location>
        <begin position="1416"/>
        <end position="1439"/>
    </location>
</feature>
<dbReference type="RefSeq" id="XP_041233864.1">
    <property type="nucleotide sequence ID" value="XM_041370116.1"/>
</dbReference>
<dbReference type="Pfam" id="PF24681">
    <property type="entry name" value="Kelch_KLHDC2_KLHL20_DRC7"/>
    <property type="match status" value="1"/>
</dbReference>
<evidence type="ECO:0000313" key="9">
    <source>
        <dbReference type="Proteomes" id="UP001195769"/>
    </source>
</evidence>
<feature type="region of interest" description="Disordered" evidence="7">
    <location>
        <begin position="1104"/>
        <end position="1123"/>
    </location>
</feature>
<evidence type="ECO:0000256" key="1">
    <source>
        <dbReference type="ARBA" id="ARBA00004496"/>
    </source>
</evidence>
<keyword evidence="3" id="KW-0963">Cytoplasm</keyword>
<feature type="region of interest" description="Disordered" evidence="7">
    <location>
        <begin position="430"/>
        <end position="589"/>
    </location>
</feature>
<dbReference type="InterPro" id="IPR015915">
    <property type="entry name" value="Kelch-typ_b-propeller"/>
</dbReference>
<feature type="region of interest" description="Disordered" evidence="7">
    <location>
        <begin position="1245"/>
        <end position="1273"/>
    </location>
</feature>
<feature type="compositionally biased region" description="Polar residues" evidence="7">
    <location>
        <begin position="558"/>
        <end position="583"/>
    </location>
</feature>
<proteinExistence type="predicted"/>
<evidence type="ECO:0000256" key="7">
    <source>
        <dbReference type="SAM" id="MobiDB-lite"/>
    </source>
</evidence>
<dbReference type="FunFam" id="2.120.10.80:FF:000049">
    <property type="entry name" value="Cell polarity protein (Tea1)"/>
    <property type="match status" value="1"/>
</dbReference>
<feature type="region of interest" description="Disordered" evidence="7">
    <location>
        <begin position="1155"/>
        <end position="1183"/>
    </location>
</feature>
<name>A0AAD4ELA1_9AGAM</name>